<keyword evidence="1" id="KW-1133">Transmembrane helix</keyword>
<keyword evidence="1" id="KW-0812">Transmembrane</keyword>
<organism evidence="2 3">
    <name type="scientific">Methanocaldococcus lauensis</name>
    <dbReference type="NCBI Taxonomy" id="2546128"/>
    <lineage>
        <taxon>Archaea</taxon>
        <taxon>Methanobacteriati</taxon>
        <taxon>Methanobacteriota</taxon>
        <taxon>Methanomada group</taxon>
        <taxon>Methanococci</taxon>
        <taxon>Methanococcales</taxon>
        <taxon>Methanocaldococcaceae</taxon>
        <taxon>Methanocaldococcus</taxon>
    </lineage>
</organism>
<dbReference type="EMBL" id="LR792632">
    <property type="protein sequence ID" value="CAB3288199.1"/>
    <property type="molecule type" value="Genomic_DNA"/>
</dbReference>
<dbReference type="KEGG" id="mesg:MLAUSG7_0594"/>
<feature type="transmembrane region" description="Helical" evidence="1">
    <location>
        <begin position="72"/>
        <end position="89"/>
    </location>
</feature>
<protein>
    <submittedName>
        <fullName evidence="2">Uncharacterized protein</fullName>
    </submittedName>
</protein>
<dbReference type="RefSeq" id="WP_214400472.1">
    <property type="nucleotide sequence ID" value="NZ_LR792632.1"/>
</dbReference>
<keyword evidence="3" id="KW-1185">Reference proteome</keyword>
<accession>A0A8D6SWY8</accession>
<dbReference type="AlphaFoldDB" id="A0A8D6SWY8"/>
<dbReference type="Proteomes" id="UP000679213">
    <property type="component" value="Chromosome I"/>
</dbReference>
<keyword evidence="1" id="KW-0472">Membrane</keyword>
<feature type="transmembrane region" description="Helical" evidence="1">
    <location>
        <begin position="101"/>
        <end position="132"/>
    </location>
</feature>
<reference evidence="2 3" key="1">
    <citation type="submission" date="2020-04" db="EMBL/GenBank/DDBJ databases">
        <authorList>
            <consortium name="Genoscope - CEA"/>
            <person name="William W."/>
        </authorList>
    </citation>
    <scope>NUCLEOTIDE SEQUENCE [LARGE SCALE GENOMIC DNA]</scope>
    <source>
        <strain evidence="2 3">SG7</strain>
    </source>
</reference>
<dbReference type="GeneID" id="65883409"/>
<name>A0A8D6SWY8_9EURY</name>
<proteinExistence type="predicted"/>
<sequence>MIDIGLLILGLIIIIIINAFGLKISCRIFEIDISFLEAIFALIWALGISIFYILIIFIPGVFILIFLSLTSFYLPFVIIVYIVGLYKFIKTIKDYFRVNWTTAILIVIIQNIIVMLIFFGIVLLLFILGWWFSGTEYVAGNSISNTFTI</sequence>
<feature type="transmembrane region" description="Helical" evidence="1">
    <location>
        <begin position="6"/>
        <end position="26"/>
    </location>
</feature>
<evidence type="ECO:0000256" key="1">
    <source>
        <dbReference type="SAM" id="Phobius"/>
    </source>
</evidence>
<gene>
    <name evidence="2" type="ORF">MLAUSG7_0594</name>
</gene>
<evidence type="ECO:0000313" key="3">
    <source>
        <dbReference type="Proteomes" id="UP000679213"/>
    </source>
</evidence>
<evidence type="ECO:0000313" key="2">
    <source>
        <dbReference type="EMBL" id="CAB3288199.1"/>
    </source>
</evidence>
<feature type="transmembrane region" description="Helical" evidence="1">
    <location>
        <begin position="38"/>
        <end position="66"/>
    </location>
</feature>